<proteinExistence type="inferred from homology"/>
<keyword evidence="4" id="KW-1133">Transmembrane helix</keyword>
<evidence type="ECO:0000256" key="4">
    <source>
        <dbReference type="ARBA" id="ARBA00022989"/>
    </source>
</evidence>
<dbReference type="Pfam" id="PF05055">
    <property type="entry name" value="DUF677"/>
    <property type="match status" value="1"/>
</dbReference>
<name>A0A059AZ36_EUCGR</name>
<evidence type="ECO:0000256" key="2">
    <source>
        <dbReference type="ARBA" id="ARBA00009074"/>
    </source>
</evidence>
<dbReference type="Gramene" id="KCW59242">
    <property type="protein sequence ID" value="KCW59242"/>
    <property type="gene ID" value="EUGRSUZ_H01918"/>
</dbReference>
<evidence type="ECO:0000256" key="1">
    <source>
        <dbReference type="ARBA" id="ARBA00004370"/>
    </source>
</evidence>
<sequence>MGGKFSKNKLVDSSSMEDSYFRYRSDLTSYEAADGVDTSLQDFEKTLHDQADRVIGTLAAGAKAQSLTINNLTEVITDLREMHLISAKIILTLDKDIRNDKELSNLVGC</sequence>
<dbReference type="EMBL" id="KK198760">
    <property type="protein sequence ID" value="KCW59242.1"/>
    <property type="molecule type" value="Genomic_DNA"/>
</dbReference>
<organism evidence="6">
    <name type="scientific">Eucalyptus grandis</name>
    <name type="common">Flooded gum</name>
    <dbReference type="NCBI Taxonomy" id="71139"/>
    <lineage>
        <taxon>Eukaryota</taxon>
        <taxon>Viridiplantae</taxon>
        <taxon>Streptophyta</taxon>
        <taxon>Embryophyta</taxon>
        <taxon>Tracheophyta</taxon>
        <taxon>Spermatophyta</taxon>
        <taxon>Magnoliopsida</taxon>
        <taxon>eudicotyledons</taxon>
        <taxon>Gunneridae</taxon>
        <taxon>Pentapetalae</taxon>
        <taxon>rosids</taxon>
        <taxon>malvids</taxon>
        <taxon>Myrtales</taxon>
        <taxon>Myrtaceae</taxon>
        <taxon>Myrtoideae</taxon>
        <taxon>Eucalypteae</taxon>
        <taxon>Eucalyptus</taxon>
    </lineage>
</organism>
<gene>
    <name evidence="6" type="ORF">EUGRSUZ_H01918</name>
</gene>
<keyword evidence="3" id="KW-0812">Transmembrane</keyword>
<evidence type="ECO:0000313" key="6">
    <source>
        <dbReference type="EMBL" id="KCW59242.1"/>
    </source>
</evidence>
<evidence type="ECO:0000256" key="5">
    <source>
        <dbReference type="ARBA" id="ARBA00023136"/>
    </source>
</evidence>
<evidence type="ECO:0000256" key="3">
    <source>
        <dbReference type="ARBA" id="ARBA00022692"/>
    </source>
</evidence>
<dbReference type="InterPro" id="IPR007749">
    <property type="entry name" value="DUF677"/>
</dbReference>
<evidence type="ECO:0008006" key="7">
    <source>
        <dbReference type="Google" id="ProtNLM"/>
    </source>
</evidence>
<reference evidence="6" key="1">
    <citation type="submission" date="2013-07" db="EMBL/GenBank/DDBJ databases">
        <title>The genome of Eucalyptus grandis.</title>
        <authorList>
            <person name="Schmutz J."/>
            <person name="Hayes R."/>
            <person name="Myburg A."/>
            <person name="Tuskan G."/>
            <person name="Grattapaglia D."/>
            <person name="Rokhsar D.S."/>
        </authorList>
    </citation>
    <scope>NUCLEOTIDE SEQUENCE</scope>
    <source>
        <tissue evidence="6">Leaf extractions</tissue>
    </source>
</reference>
<dbReference type="AlphaFoldDB" id="A0A059AZ36"/>
<dbReference type="InParanoid" id="A0A059AZ36"/>
<keyword evidence="5" id="KW-0472">Membrane</keyword>
<protein>
    <recommendedName>
        <fullName evidence="7">Syntaxin N-terminal domain-containing protein</fullName>
    </recommendedName>
</protein>
<accession>A0A059AZ36</accession>
<dbReference type="GO" id="GO:0016020">
    <property type="term" value="C:membrane"/>
    <property type="evidence" value="ECO:0007669"/>
    <property type="project" value="UniProtKB-SubCell"/>
</dbReference>
<dbReference type="eggNOG" id="ENOG502QQBT">
    <property type="taxonomic scope" value="Eukaryota"/>
</dbReference>
<comment type="subcellular location">
    <subcellularLocation>
        <location evidence="1">Membrane</location>
    </subcellularLocation>
</comment>
<comment type="similarity">
    <text evidence="2">Belongs to the UPF0496 family.</text>
</comment>
<dbReference type="STRING" id="71139.A0A059AZ36"/>